<accession>A0ABN7UYE3</accession>
<reference evidence="1 2" key="1">
    <citation type="submission" date="2021-06" db="EMBL/GenBank/DDBJ databases">
        <authorList>
            <person name="Kallberg Y."/>
            <person name="Tangrot J."/>
            <person name="Rosling A."/>
        </authorList>
    </citation>
    <scope>NUCLEOTIDE SEQUENCE [LARGE SCALE GENOMIC DNA]</scope>
    <source>
        <strain evidence="1 2">120-4 pot B 10/14</strain>
    </source>
</reference>
<protein>
    <submittedName>
        <fullName evidence="1">14778_t:CDS:1</fullName>
    </submittedName>
</protein>
<dbReference type="Proteomes" id="UP000789901">
    <property type="component" value="Unassembled WGS sequence"/>
</dbReference>
<organism evidence="1 2">
    <name type="scientific">Gigaspora margarita</name>
    <dbReference type="NCBI Taxonomy" id="4874"/>
    <lineage>
        <taxon>Eukaryota</taxon>
        <taxon>Fungi</taxon>
        <taxon>Fungi incertae sedis</taxon>
        <taxon>Mucoromycota</taxon>
        <taxon>Glomeromycotina</taxon>
        <taxon>Glomeromycetes</taxon>
        <taxon>Diversisporales</taxon>
        <taxon>Gigasporaceae</taxon>
        <taxon>Gigaspora</taxon>
    </lineage>
</organism>
<dbReference type="EMBL" id="CAJVQB010006861">
    <property type="protein sequence ID" value="CAG8692860.1"/>
    <property type="molecule type" value="Genomic_DNA"/>
</dbReference>
<keyword evidence="2" id="KW-1185">Reference proteome</keyword>
<comment type="caution">
    <text evidence="1">The sequence shown here is derived from an EMBL/GenBank/DDBJ whole genome shotgun (WGS) entry which is preliminary data.</text>
</comment>
<gene>
    <name evidence="1" type="ORF">GMARGA_LOCUS11629</name>
</gene>
<evidence type="ECO:0000313" key="1">
    <source>
        <dbReference type="EMBL" id="CAG8692860.1"/>
    </source>
</evidence>
<evidence type="ECO:0000313" key="2">
    <source>
        <dbReference type="Proteomes" id="UP000789901"/>
    </source>
</evidence>
<sequence>MKVVDVMIDLIWEPETSLAQLLAYLLASDFSTSRQIYQAKTEII</sequence>
<proteinExistence type="predicted"/>
<name>A0ABN7UYE3_GIGMA</name>